<dbReference type="Pfam" id="PF00082">
    <property type="entry name" value="Peptidase_S8"/>
    <property type="match status" value="1"/>
</dbReference>
<dbReference type="Proteomes" id="UP001165293">
    <property type="component" value="Unassembled WGS sequence"/>
</dbReference>
<name>A0ABS8JLP5_9GAMM</name>
<keyword evidence="9" id="KW-1185">Reference proteome</keyword>
<accession>A0ABS8JLP5</accession>
<feature type="active site" description="Charge relay system" evidence="5">
    <location>
        <position position="164"/>
    </location>
</feature>
<comment type="similarity">
    <text evidence="1 5">Belongs to the peptidase S8 family.</text>
</comment>
<feature type="active site" description="Charge relay system" evidence="5">
    <location>
        <position position="347"/>
    </location>
</feature>
<evidence type="ECO:0000256" key="6">
    <source>
        <dbReference type="SAM" id="SignalP"/>
    </source>
</evidence>
<dbReference type="RefSeq" id="WP_230528209.1">
    <property type="nucleotide sequence ID" value="NZ_JAJGAK010000004.1"/>
</dbReference>
<evidence type="ECO:0000256" key="5">
    <source>
        <dbReference type="PROSITE-ProRule" id="PRU01240"/>
    </source>
</evidence>
<keyword evidence="4 5" id="KW-0720">Serine protease</keyword>
<dbReference type="Gene3D" id="3.40.50.200">
    <property type="entry name" value="Peptidase S8/S53 domain"/>
    <property type="match status" value="1"/>
</dbReference>
<evidence type="ECO:0000259" key="7">
    <source>
        <dbReference type="Pfam" id="PF00082"/>
    </source>
</evidence>
<dbReference type="PROSITE" id="PS51892">
    <property type="entry name" value="SUBTILASE"/>
    <property type="match status" value="1"/>
</dbReference>
<keyword evidence="6" id="KW-0732">Signal</keyword>
<organism evidence="8 9">
    <name type="scientific">Noviluteimonas lactosilytica</name>
    <dbReference type="NCBI Taxonomy" id="2888523"/>
    <lineage>
        <taxon>Bacteria</taxon>
        <taxon>Pseudomonadati</taxon>
        <taxon>Pseudomonadota</taxon>
        <taxon>Gammaproteobacteria</taxon>
        <taxon>Lysobacterales</taxon>
        <taxon>Lysobacteraceae</taxon>
        <taxon>Noviluteimonas</taxon>
    </lineage>
</organism>
<evidence type="ECO:0000313" key="9">
    <source>
        <dbReference type="Proteomes" id="UP001165293"/>
    </source>
</evidence>
<keyword evidence="2 5" id="KW-0645">Protease</keyword>
<dbReference type="InterPro" id="IPR036852">
    <property type="entry name" value="Peptidase_S8/S53_dom_sf"/>
</dbReference>
<feature type="signal peptide" evidence="6">
    <location>
        <begin position="1"/>
        <end position="18"/>
    </location>
</feature>
<comment type="caution">
    <text evidence="8">The sequence shown here is derived from an EMBL/GenBank/DDBJ whole genome shotgun (WGS) entry which is preliminary data.</text>
</comment>
<dbReference type="InterPro" id="IPR022398">
    <property type="entry name" value="Peptidase_S8_His-AS"/>
</dbReference>
<dbReference type="InterPro" id="IPR050131">
    <property type="entry name" value="Peptidase_S8_subtilisin-like"/>
</dbReference>
<dbReference type="PRINTS" id="PR00723">
    <property type="entry name" value="SUBTILISIN"/>
</dbReference>
<proteinExistence type="inferred from homology"/>
<evidence type="ECO:0000313" key="8">
    <source>
        <dbReference type="EMBL" id="MCC8364419.1"/>
    </source>
</evidence>
<feature type="chain" id="PRO_5047488776" evidence="6">
    <location>
        <begin position="19"/>
        <end position="420"/>
    </location>
</feature>
<evidence type="ECO:0000256" key="2">
    <source>
        <dbReference type="ARBA" id="ARBA00022670"/>
    </source>
</evidence>
<reference evidence="8" key="1">
    <citation type="submission" date="2021-10" db="EMBL/GenBank/DDBJ databases">
        <authorList>
            <person name="Lyu M."/>
            <person name="Wang X."/>
            <person name="Meng X."/>
            <person name="Xu K."/>
        </authorList>
    </citation>
    <scope>NUCLEOTIDE SEQUENCE</scope>
    <source>
        <strain evidence="8">A6</strain>
    </source>
</reference>
<evidence type="ECO:0000256" key="4">
    <source>
        <dbReference type="ARBA" id="ARBA00022825"/>
    </source>
</evidence>
<dbReference type="EMBL" id="JAJGAK010000004">
    <property type="protein sequence ID" value="MCC8364419.1"/>
    <property type="molecule type" value="Genomic_DNA"/>
</dbReference>
<feature type="active site" description="Charge relay system" evidence="5">
    <location>
        <position position="198"/>
    </location>
</feature>
<keyword evidence="3 5" id="KW-0378">Hydrolase</keyword>
<evidence type="ECO:0000256" key="3">
    <source>
        <dbReference type="ARBA" id="ARBA00022801"/>
    </source>
</evidence>
<dbReference type="PANTHER" id="PTHR43806">
    <property type="entry name" value="PEPTIDASE S8"/>
    <property type="match status" value="1"/>
</dbReference>
<dbReference type="PROSITE" id="PS00137">
    <property type="entry name" value="SUBTILASE_HIS"/>
    <property type="match status" value="1"/>
</dbReference>
<sequence>MRWLLLLLLALLSGGALAAQPDASYDHDTSRDVLLMLRAPAAHATPEAGYIGDYRNAPGHKARARIARKLAAAHGMALRTDWPMPALGLDCYVLEAKDAQSAEQAVASLASDPRVESVQSMQRFDSLAAGQDPLYPAQPAGVAWKLDELHAFATGRGVTVAVIDSGIAASHADLRGQISESRDFVADDNARRAIPETHGTEVAGLIAARAGNALGIAGVAPDARLLALRACWQANGKGRAQCNTFTLAKALQFAIDSRAQVINLSLGGPRDVLLSRLVDVAMQRGAAVVAAVDPRAADGGFPASHPGVVAVAGDASRALPFRAFLAPADALPTTTVDGGWGLVGGTSFAAAQVSGLVALLRDAAPRLRSAAVRDALAPGPALGSAAARPLSIDACAAFARAGPGCACGCRLADAQETPRH</sequence>
<protein>
    <submittedName>
        <fullName evidence="8">S8 family serine peptidase</fullName>
    </submittedName>
</protein>
<gene>
    <name evidence="8" type="ORF">LK996_15210</name>
</gene>
<dbReference type="PROSITE" id="PS00136">
    <property type="entry name" value="SUBTILASE_ASP"/>
    <property type="match status" value="1"/>
</dbReference>
<dbReference type="SUPFAM" id="SSF52743">
    <property type="entry name" value="Subtilisin-like"/>
    <property type="match status" value="1"/>
</dbReference>
<dbReference type="InterPro" id="IPR015500">
    <property type="entry name" value="Peptidase_S8_subtilisin-rel"/>
</dbReference>
<dbReference type="InterPro" id="IPR023827">
    <property type="entry name" value="Peptidase_S8_Asp-AS"/>
</dbReference>
<dbReference type="PANTHER" id="PTHR43806:SF11">
    <property type="entry name" value="CEREVISIN-RELATED"/>
    <property type="match status" value="1"/>
</dbReference>
<dbReference type="InterPro" id="IPR000209">
    <property type="entry name" value="Peptidase_S8/S53_dom"/>
</dbReference>
<feature type="domain" description="Peptidase S8/S53" evidence="7">
    <location>
        <begin position="155"/>
        <end position="376"/>
    </location>
</feature>
<evidence type="ECO:0000256" key="1">
    <source>
        <dbReference type="ARBA" id="ARBA00011073"/>
    </source>
</evidence>